<dbReference type="EMBL" id="JACASE010000010">
    <property type="protein sequence ID" value="KAF6431731.1"/>
    <property type="molecule type" value="Genomic_DNA"/>
</dbReference>
<evidence type="ECO:0000313" key="2">
    <source>
        <dbReference type="Proteomes" id="UP000593571"/>
    </source>
</evidence>
<dbReference type="AlphaFoldDB" id="A0A7J8E8S6"/>
<dbReference type="Proteomes" id="UP000593571">
    <property type="component" value="Unassembled WGS sequence"/>
</dbReference>
<keyword evidence="2" id="KW-1185">Reference proteome</keyword>
<reference evidence="1 2" key="1">
    <citation type="journal article" date="2020" name="Nature">
        <title>Six reference-quality genomes reveal evolution of bat adaptations.</title>
        <authorList>
            <person name="Jebb D."/>
            <person name="Huang Z."/>
            <person name="Pippel M."/>
            <person name="Hughes G.M."/>
            <person name="Lavrichenko K."/>
            <person name="Devanna P."/>
            <person name="Winkler S."/>
            <person name="Jermiin L.S."/>
            <person name="Skirmuntt E.C."/>
            <person name="Katzourakis A."/>
            <person name="Burkitt-Gray L."/>
            <person name="Ray D.A."/>
            <person name="Sullivan K.A.M."/>
            <person name="Roscito J.G."/>
            <person name="Kirilenko B.M."/>
            <person name="Davalos L.M."/>
            <person name="Corthals A.P."/>
            <person name="Power M.L."/>
            <person name="Jones G."/>
            <person name="Ransome R.D."/>
            <person name="Dechmann D.K.N."/>
            <person name="Locatelli A.G."/>
            <person name="Puechmaille S.J."/>
            <person name="Fedrigo O."/>
            <person name="Jarvis E.D."/>
            <person name="Hiller M."/>
            <person name="Vernes S.C."/>
            <person name="Myers E.W."/>
            <person name="Teeling E.C."/>
        </authorList>
    </citation>
    <scope>NUCLEOTIDE SEQUENCE [LARGE SCALE GENOMIC DNA]</scope>
    <source>
        <strain evidence="1">MRouAeg1</strain>
        <tissue evidence="1">Muscle</tissue>
    </source>
</reference>
<evidence type="ECO:0000313" key="1">
    <source>
        <dbReference type="EMBL" id="KAF6431731.1"/>
    </source>
</evidence>
<comment type="caution">
    <text evidence="1">The sequence shown here is derived from an EMBL/GenBank/DDBJ whole genome shotgun (WGS) entry which is preliminary data.</text>
</comment>
<protein>
    <submittedName>
        <fullName evidence="1">Uncharacterized protein</fullName>
    </submittedName>
</protein>
<accession>A0A7J8E8S6</accession>
<proteinExistence type="predicted"/>
<name>A0A7J8E8S6_ROUAE</name>
<gene>
    <name evidence="1" type="ORF">HJG63_008211</name>
</gene>
<sequence length="159" mass="16830">MKIKEEVSESIMRDIALILFFEGCGRQCPDGEMGTVPTTVWPLSPSVSTATVTGRQVCSPHLRDEESRRCSHAPRLRGWKGMEPAVRAGLPAAILALGMVALRFPGDRMTGPAHAPRNSLPGPRTALLHSSTPRVCPLGVVRGSAVTPCASPVPGQQGA</sequence>
<organism evidence="1 2">
    <name type="scientific">Rousettus aegyptiacus</name>
    <name type="common">Egyptian fruit bat</name>
    <name type="synonym">Pteropus aegyptiacus</name>
    <dbReference type="NCBI Taxonomy" id="9407"/>
    <lineage>
        <taxon>Eukaryota</taxon>
        <taxon>Metazoa</taxon>
        <taxon>Chordata</taxon>
        <taxon>Craniata</taxon>
        <taxon>Vertebrata</taxon>
        <taxon>Euteleostomi</taxon>
        <taxon>Mammalia</taxon>
        <taxon>Eutheria</taxon>
        <taxon>Laurasiatheria</taxon>
        <taxon>Chiroptera</taxon>
        <taxon>Yinpterochiroptera</taxon>
        <taxon>Pteropodoidea</taxon>
        <taxon>Pteropodidae</taxon>
        <taxon>Rousettinae</taxon>
        <taxon>Rousettus</taxon>
    </lineage>
</organism>